<feature type="repeat" description="ANK" evidence="3">
    <location>
        <begin position="634"/>
        <end position="666"/>
    </location>
</feature>
<evidence type="ECO:0000256" key="1">
    <source>
        <dbReference type="ARBA" id="ARBA00022737"/>
    </source>
</evidence>
<feature type="repeat" description="ANK" evidence="3">
    <location>
        <begin position="427"/>
        <end position="459"/>
    </location>
</feature>
<feature type="region of interest" description="Disordered" evidence="4">
    <location>
        <begin position="20"/>
        <end position="47"/>
    </location>
</feature>
<feature type="domain" description="GPI inositol-deacylase winged helix" evidence="5">
    <location>
        <begin position="194"/>
        <end position="268"/>
    </location>
</feature>
<keyword evidence="7" id="KW-1185">Reference proteome</keyword>
<evidence type="ECO:0000256" key="3">
    <source>
        <dbReference type="PROSITE-ProRule" id="PRU00023"/>
    </source>
</evidence>
<evidence type="ECO:0000259" key="5">
    <source>
        <dbReference type="Pfam" id="PF22939"/>
    </source>
</evidence>
<reference evidence="6" key="1">
    <citation type="submission" date="2014-09" db="EMBL/GenBank/DDBJ databases">
        <title>Genome sequence of the luminous mushroom Mycena chlorophos for searching fungal bioluminescence genes.</title>
        <authorList>
            <person name="Tanaka Y."/>
            <person name="Kasuga D."/>
            <person name="Oba Y."/>
            <person name="Hase S."/>
            <person name="Sato K."/>
            <person name="Oba Y."/>
            <person name="Sakakibara Y."/>
        </authorList>
    </citation>
    <scope>NUCLEOTIDE SEQUENCE</scope>
</reference>
<dbReference type="PROSITE" id="PS50088">
    <property type="entry name" value="ANK_REPEAT"/>
    <property type="match status" value="7"/>
</dbReference>
<feature type="repeat" description="ANK" evidence="3">
    <location>
        <begin position="817"/>
        <end position="849"/>
    </location>
</feature>
<sequence length="935" mass="101598">MLTASSQVSGFGFSGIRRRHFQDHPTRNSSHSLSGGSTTAPEADGDDNALDEYAAEEKDELLDLVQGIGDKIKLLVTCRPHITPPRDIEAATLDIHPPKEDIQSYIMAQIKKNRRLARFTQDQALRDKILESITSKAAGMFLFVKLQMDLLGSVLTKDALLKALNSLPADLDTLYAKTLEQIKHEKAELQNLGLSALSWVAFAKRPLTVQELQAALAIPETKPLMPDENSLVEVEDLLEACHGLLIVDKSKTGQLFHLVHYSTQEFMDSIQQEEFPDIHITISKTLLVSLQWAHESGDFPKDDYTWFAPIDIKVHPLLEYSQYLLAHVKGEPELRLKIELLSGVHNIKRYPTWNVHPWNFMEQPKTLKALWIAVVADLNHLVEWLLELDNLAQIEEAGNLVITATSCGHLRQLELFKAATITPSQKQLNTALEKAVLQNQIPMVKFLIAWGSDVNSIPSDETMLHAAARKNYQELAAAYKGDQKIIQLLLQSTADCNVIGGQYGTALQAASALGYEDIIQILLAANADTNILAGTYGTALQAAALGGYETCIQFLLKANADPNLTGGEYGSAVQAAAWAGHQNIVQLLIDVNHNINLATGKYGSALQAASYKGHQDIVQLLLQANAAPNQVTEDGGTALQDAAFEGFEEIVHMLLEANADPNLVGGDHGTPLQAAALSGHWPIVEVLLKAQAKPNTISKKHGTALQAAAYEGNHDAVQLLLQEDADPNLVGGIYGTALQTAVLKGYLNIVPLLLAANANPNLVIENQDHSPQQANADPEVYGICHWTPLYIAAYQGHIEIAALLLQANANPNLLGTQYGSALQAAAYQEKSQIIQLLLQHGADINLKGGIYGTALQAAASKGALEIVQLLLKKNADPNIIGGKYGTSFQAARLNEHHEITHCLLEAGADPNHASDYEGFIPDQQDTGDLSTVSIQ</sequence>
<name>A0ABQ0LPN0_MYCCL</name>
<gene>
    <name evidence="6" type="ORF">MCHLO_08984</name>
</gene>
<protein>
    <submittedName>
        <fullName evidence="6">Multiple ankyrin repeats single KH domain</fullName>
    </submittedName>
</protein>
<dbReference type="SUPFAM" id="SSF48403">
    <property type="entry name" value="Ankyrin repeat"/>
    <property type="match status" value="2"/>
</dbReference>
<dbReference type="InterPro" id="IPR054471">
    <property type="entry name" value="GPIID_WHD"/>
</dbReference>
<keyword evidence="1" id="KW-0677">Repeat</keyword>
<evidence type="ECO:0000256" key="4">
    <source>
        <dbReference type="SAM" id="MobiDB-lite"/>
    </source>
</evidence>
<dbReference type="EMBL" id="DF847446">
    <property type="protein sequence ID" value="GAT51881.1"/>
    <property type="molecule type" value="Genomic_DNA"/>
</dbReference>
<dbReference type="PRINTS" id="PR01415">
    <property type="entry name" value="ANKYRIN"/>
</dbReference>
<dbReference type="InterPro" id="IPR002110">
    <property type="entry name" value="Ankyrin_rpt"/>
</dbReference>
<dbReference type="InterPro" id="IPR036770">
    <property type="entry name" value="Ankyrin_rpt-contain_sf"/>
</dbReference>
<feature type="repeat" description="ANK" evidence="3">
    <location>
        <begin position="667"/>
        <end position="699"/>
    </location>
</feature>
<organism evidence="6 7">
    <name type="scientific">Mycena chlorophos</name>
    <name type="common">Agaric fungus</name>
    <name type="synonym">Agaricus chlorophos</name>
    <dbReference type="NCBI Taxonomy" id="658473"/>
    <lineage>
        <taxon>Eukaryota</taxon>
        <taxon>Fungi</taxon>
        <taxon>Dikarya</taxon>
        <taxon>Basidiomycota</taxon>
        <taxon>Agaricomycotina</taxon>
        <taxon>Agaricomycetes</taxon>
        <taxon>Agaricomycetidae</taxon>
        <taxon>Agaricales</taxon>
        <taxon>Marasmiineae</taxon>
        <taxon>Mycenaceae</taxon>
        <taxon>Mycena</taxon>
    </lineage>
</organism>
<dbReference type="PANTHER" id="PTHR24198:SF165">
    <property type="entry name" value="ANKYRIN REPEAT-CONTAINING PROTEIN-RELATED"/>
    <property type="match status" value="1"/>
</dbReference>
<evidence type="ECO:0000313" key="7">
    <source>
        <dbReference type="Proteomes" id="UP000815677"/>
    </source>
</evidence>
<dbReference type="SMART" id="SM00248">
    <property type="entry name" value="ANK"/>
    <property type="match status" value="15"/>
</dbReference>
<dbReference type="PROSITE" id="PS50297">
    <property type="entry name" value="ANK_REP_REGION"/>
    <property type="match status" value="5"/>
</dbReference>
<dbReference type="Pfam" id="PF12796">
    <property type="entry name" value="Ank_2"/>
    <property type="match status" value="4"/>
</dbReference>
<dbReference type="Pfam" id="PF22939">
    <property type="entry name" value="WHD_GPIID"/>
    <property type="match status" value="1"/>
</dbReference>
<feature type="repeat" description="ANK" evidence="3">
    <location>
        <begin position="853"/>
        <end position="882"/>
    </location>
</feature>
<accession>A0ABQ0LPN0</accession>
<proteinExistence type="predicted"/>
<dbReference type="Pfam" id="PF00023">
    <property type="entry name" value="Ank"/>
    <property type="match status" value="1"/>
</dbReference>
<feature type="repeat" description="ANK" evidence="3">
    <location>
        <begin position="700"/>
        <end position="732"/>
    </location>
</feature>
<keyword evidence="2 3" id="KW-0040">ANK repeat</keyword>
<feature type="compositionally biased region" description="Polar residues" evidence="4">
    <location>
        <begin position="27"/>
        <end position="40"/>
    </location>
</feature>
<evidence type="ECO:0000313" key="6">
    <source>
        <dbReference type="EMBL" id="GAT51881.1"/>
    </source>
</evidence>
<feature type="repeat" description="ANK" evidence="3">
    <location>
        <begin position="787"/>
        <end position="816"/>
    </location>
</feature>
<evidence type="ECO:0000256" key="2">
    <source>
        <dbReference type="ARBA" id="ARBA00023043"/>
    </source>
</evidence>
<dbReference type="Proteomes" id="UP000815677">
    <property type="component" value="Unassembled WGS sequence"/>
</dbReference>
<dbReference type="PANTHER" id="PTHR24198">
    <property type="entry name" value="ANKYRIN REPEAT AND PROTEIN KINASE DOMAIN-CONTAINING PROTEIN"/>
    <property type="match status" value="1"/>
</dbReference>
<dbReference type="Gene3D" id="1.25.40.20">
    <property type="entry name" value="Ankyrin repeat-containing domain"/>
    <property type="match status" value="3"/>
</dbReference>